<evidence type="ECO:0000313" key="2">
    <source>
        <dbReference type="Proteomes" id="UP001232343"/>
    </source>
</evidence>
<gene>
    <name evidence="1" type="ORF">J2S14_001858</name>
</gene>
<reference evidence="1 2" key="1">
    <citation type="submission" date="2023-07" db="EMBL/GenBank/DDBJ databases">
        <title>Genomic Encyclopedia of Type Strains, Phase IV (KMG-IV): sequencing the most valuable type-strain genomes for metagenomic binning, comparative biology and taxonomic classification.</title>
        <authorList>
            <person name="Goeker M."/>
        </authorList>
    </citation>
    <scope>NUCLEOTIDE SEQUENCE [LARGE SCALE GENOMIC DNA]</scope>
    <source>
        <strain evidence="1 2">DSM 27848</strain>
    </source>
</reference>
<sequence>MSQGRLKIYKANTKSYVDFYNLITLKIIHYFVLEGSKLKFILSVIEILIQYLNIIFKLLFHTKVNSCIIKSQAIIRKAGMNAG</sequence>
<comment type="caution">
    <text evidence="1">The sequence shown here is derived from an EMBL/GenBank/DDBJ whole genome shotgun (WGS) entry which is preliminary data.</text>
</comment>
<accession>A0ABU0D3Q9</accession>
<proteinExistence type="predicted"/>
<dbReference type="EMBL" id="JAUSUO010000003">
    <property type="protein sequence ID" value="MDQ0343044.1"/>
    <property type="molecule type" value="Genomic_DNA"/>
</dbReference>
<organism evidence="1 2">
    <name type="scientific">Lederbergia wuyishanensis</name>
    <dbReference type="NCBI Taxonomy" id="1347903"/>
    <lineage>
        <taxon>Bacteria</taxon>
        <taxon>Bacillati</taxon>
        <taxon>Bacillota</taxon>
        <taxon>Bacilli</taxon>
        <taxon>Bacillales</taxon>
        <taxon>Bacillaceae</taxon>
        <taxon>Lederbergia</taxon>
    </lineage>
</organism>
<dbReference type="Proteomes" id="UP001232343">
    <property type="component" value="Unassembled WGS sequence"/>
</dbReference>
<evidence type="ECO:0000313" key="1">
    <source>
        <dbReference type="EMBL" id="MDQ0343044.1"/>
    </source>
</evidence>
<keyword evidence="2" id="KW-1185">Reference proteome</keyword>
<protein>
    <submittedName>
        <fullName evidence="1">Uncharacterized protein</fullName>
    </submittedName>
</protein>
<name>A0ABU0D3Q9_9BACI</name>